<proteinExistence type="predicted"/>
<accession>A0A841PT44</accession>
<gene>
    <name evidence="1" type="ORF">HNQ71_006439</name>
</gene>
<name>A0A841PT44_9HYPH</name>
<comment type="caution">
    <text evidence="1">The sequence shown here is derived from an EMBL/GenBank/DDBJ whole genome shotgun (WGS) entry which is preliminary data.</text>
</comment>
<sequence>MNEIVPSTRVLSSSLIEFDRSYFIHLIMRLSRALARAFGSCDHPVAAPAERFVAEAGALRLLAGRAPFGHLRDLVRNVQGSGGLRDRPQCE</sequence>
<evidence type="ECO:0000313" key="1">
    <source>
        <dbReference type="EMBL" id="MBB6413730.1"/>
    </source>
</evidence>
<dbReference type="AlphaFoldDB" id="A0A841PT44"/>
<dbReference type="EMBL" id="JACHEF010000009">
    <property type="protein sequence ID" value="MBB6413730.1"/>
    <property type="molecule type" value="Genomic_DNA"/>
</dbReference>
<protein>
    <submittedName>
        <fullName evidence="1">Uncharacterized protein</fullName>
    </submittedName>
</protein>
<reference evidence="1 2" key="1">
    <citation type="submission" date="2020-08" db="EMBL/GenBank/DDBJ databases">
        <title>Genomic Encyclopedia of Type Strains, Phase IV (KMG-IV): sequencing the most valuable type-strain genomes for metagenomic binning, comparative biology and taxonomic classification.</title>
        <authorList>
            <person name="Goeker M."/>
        </authorList>
    </citation>
    <scope>NUCLEOTIDE SEQUENCE [LARGE SCALE GENOMIC DNA]</scope>
    <source>
        <strain evidence="1 2">DSM 100039</strain>
    </source>
</reference>
<keyword evidence="2" id="KW-1185">Reference proteome</keyword>
<dbReference type="Proteomes" id="UP000556329">
    <property type="component" value="Unassembled WGS sequence"/>
</dbReference>
<evidence type="ECO:0000313" key="2">
    <source>
        <dbReference type="Proteomes" id="UP000556329"/>
    </source>
</evidence>
<organism evidence="1 2">
    <name type="scientific">Mesorhizobium sangaii</name>
    <dbReference type="NCBI Taxonomy" id="505389"/>
    <lineage>
        <taxon>Bacteria</taxon>
        <taxon>Pseudomonadati</taxon>
        <taxon>Pseudomonadota</taxon>
        <taxon>Alphaproteobacteria</taxon>
        <taxon>Hyphomicrobiales</taxon>
        <taxon>Phyllobacteriaceae</taxon>
        <taxon>Mesorhizobium</taxon>
    </lineage>
</organism>